<proteinExistence type="predicted"/>
<protein>
    <submittedName>
        <fullName evidence="1">Uncharacterized protein</fullName>
    </submittedName>
</protein>
<organism evidence="1 2">
    <name type="scientific">Deinococcus depolymerans</name>
    <dbReference type="NCBI Taxonomy" id="392408"/>
    <lineage>
        <taxon>Bacteria</taxon>
        <taxon>Thermotogati</taxon>
        <taxon>Deinococcota</taxon>
        <taxon>Deinococci</taxon>
        <taxon>Deinococcales</taxon>
        <taxon>Deinococcaceae</taxon>
        <taxon>Deinococcus</taxon>
    </lineage>
</organism>
<accession>A0ABP3LQW6</accession>
<reference evidence="2" key="1">
    <citation type="journal article" date="2019" name="Int. J. Syst. Evol. Microbiol.">
        <title>The Global Catalogue of Microorganisms (GCM) 10K type strain sequencing project: providing services to taxonomists for standard genome sequencing and annotation.</title>
        <authorList>
            <consortium name="The Broad Institute Genomics Platform"/>
            <consortium name="The Broad Institute Genome Sequencing Center for Infectious Disease"/>
            <person name="Wu L."/>
            <person name="Ma J."/>
        </authorList>
    </citation>
    <scope>NUCLEOTIDE SEQUENCE [LARGE SCALE GENOMIC DNA]</scope>
    <source>
        <strain evidence="2">JCM 14368</strain>
    </source>
</reference>
<dbReference type="EMBL" id="BAAADB010000008">
    <property type="protein sequence ID" value="GAA0504992.1"/>
    <property type="molecule type" value="Genomic_DNA"/>
</dbReference>
<keyword evidence="2" id="KW-1185">Reference proteome</keyword>
<evidence type="ECO:0000313" key="1">
    <source>
        <dbReference type="EMBL" id="GAA0504992.1"/>
    </source>
</evidence>
<name>A0ABP3LQW6_9DEIO</name>
<gene>
    <name evidence="1" type="ORF">GCM10008937_10960</name>
</gene>
<dbReference type="RefSeq" id="WP_343756942.1">
    <property type="nucleotide sequence ID" value="NZ_BAAADB010000008.1"/>
</dbReference>
<comment type="caution">
    <text evidence="1">The sequence shown here is derived from an EMBL/GenBank/DDBJ whole genome shotgun (WGS) entry which is preliminary data.</text>
</comment>
<evidence type="ECO:0000313" key="2">
    <source>
        <dbReference type="Proteomes" id="UP001500191"/>
    </source>
</evidence>
<dbReference type="Proteomes" id="UP001500191">
    <property type="component" value="Unassembled WGS sequence"/>
</dbReference>
<sequence>MTDQFRTLIARALPSPERVQESLRQLSPLELQAAADFFSVTLPEFDVAVALPGAQGLAQAAAELRGAFLVTAGRTAAGRWELFAPDLAGITRELGAGRRPARAALFTPQLKSGLKELEVLLTVARPGWLVPALAAGVARTDALGRARLELQGVRVVTPVMLADTPTGLVFERRYPHSA</sequence>